<dbReference type="PROSITE" id="PS00050">
    <property type="entry name" value="RIBOSOMAL_L23"/>
    <property type="match status" value="1"/>
</dbReference>
<dbReference type="GO" id="GO:1990904">
    <property type="term" value="C:ribonucleoprotein complex"/>
    <property type="evidence" value="ECO:0007669"/>
    <property type="project" value="UniProtKB-KW"/>
</dbReference>
<sequence>MGFLKAQAAEVLKPITPPPSGKKNTPKARTSVALRGKPKYPRVGAPARESLDLYQVLRYPLVTESAVAMMERDNTLAFVVDARADKDMIRGAVRVLLGAEPRKVNTLVRPDGTKKAYVRLAPGFSAADVANRIGML</sequence>
<evidence type="ECO:0000256" key="4">
    <source>
        <dbReference type="ARBA" id="ARBA00022980"/>
    </source>
</evidence>
<keyword evidence="5 6" id="KW-0687">Ribonucleoprotein</keyword>
<dbReference type="Pfam" id="PF00276">
    <property type="entry name" value="Ribosomal_L23"/>
    <property type="match status" value="1"/>
</dbReference>
<dbReference type="EMBL" id="GDJX01023014">
    <property type="protein sequence ID" value="JAT44922.1"/>
    <property type="molecule type" value="Transcribed_RNA"/>
</dbReference>
<evidence type="ECO:0000256" key="5">
    <source>
        <dbReference type="ARBA" id="ARBA00023274"/>
    </source>
</evidence>
<accession>A0A1D1XRB6</accession>
<dbReference type="GO" id="GO:0006412">
    <property type="term" value="P:translation"/>
    <property type="evidence" value="ECO:0007669"/>
    <property type="project" value="InterPro"/>
</dbReference>
<organism evidence="7">
    <name type="scientific">Anthurium amnicola</name>
    <dbReference type="NCBI Taxonomy" id="1678845"/>
    <lineage>
        <taxon>Eukaryota</taxon>
        <taxon>Viridiplantae</taxon>
        <taxon>Streptophyta</taxon>
        <taxon>Embryophyta</taxon>
        <taxon>Tracheophyta</taxon>
        <taxon>Spermatophyta</taxon>
        <taxon>Magnoliopsida</taxon>
        <taxon>Liliopsida</taxon>
        <taxon>Araceae</taxon>
        <taxon>Pothoideae</taxon>
        <taxon>Potheae</taxon>
        <taxon>Anthurium</taxon>
    </lineage>
</organism>
<dbReference type="AlphaFoldDB" id="A0A1D1XRB6"/>
<name>A0A1D1XRB6_9ARAE</name>
<dbReference type="InterPro" id="IPR012677">
    <property type="entry name" value="Nucleotide-bd_a/b_plait_sf"/>
</dbReference>
<evidence type="ECO:0000313" key="7">
    <source>
        <dbReference type="EMBL" id="JAT44922.1"/>
    </source>
</evidence>
<keyword evidence="4 6" id="KW-0689">Ribosomal protein</keyword>
<gene>
    <name evidence="7" type="primary">Rpl23a_0</name>
    <name evidence="7" type="ORF">g.47318</name>
</gene>
<dbReference type="InterPro" id="IPR001014">
    <property type="entry name" value="Ribosomal_uL23_CS"/>
</dbReference>
<dbReference type="GO" id="GO:0019843">
    <property type="term" value="F:rRNA binding"/>
    <property type="evidence" value="ECO:0007669"/>
    <property type="project" value="UniProtKB-KW"/>
</dbReference>
<protein>
    <submittedName>
        <fullName evidence="7">60S ribosomal protein L23a</fullName>
    </submittedName>
</protein>
<dbReference type="GO" id="GO:0003735">
    <property type="term" value="F:structural constituent of ribosome"/>
    <property type="evidence" value="ECO:0007669"/>
    <property type="project" value="InterPro"/>
</dbReference>
<dbReference type="InterPro" id="IPR012678">
    <property type="entry name" value="Ribosomal_uL23/eL15/eS24_sf"/>
</dbReference>
<keyword evidence="2" id="KW-0699">rRNA-binding</keyword>
<dbReference type="Gene3D" id="3.30.70.330">
    <property type="match status" value="1"/>
</dbReference>
<proteinExistence type="inferred from homology"/>
<comment type="similarity">
    <text evidence="1 6">Belongs to the universal ribosomal protein uL23 family.</text>
</comment>
<dbReference type="GO" id="GO:0005840">
    <property type="term" value="C:ribosome"/>
    <property type="evidence" value="ECO:0007669"/>
    <property type="project" value="UniProtKB-KW"/>
</dbReference>
<dbReference type="SUPFAM" id="SSF54189">
    <property type="entry name" value="Ribosomal proteins S24e, L23 and L15e"/>
    <property type="match status" value="1"/>
</dbReference>
<evidence type="ECO:0000256" key="6">
    <source>
        <dbReference type="RuleBase" id="RU003934"/>
    </source>
</evidence>
<keyword evidence="3" id="KW-0694">RNA-binding</keyword>
<evidence type="ECO:0000256" key="3">
    <source>
        <dbReference type="ARBA" id="ARBA00022884"/>
    </source>
</evidence>
<dbReference type="NCBIfam" id="NF011118">
    <property type="entry name" value="PRK14548.1"/>
    <property type="match status" value="1"/>
</dbReference>
<evidence type="ECO:0000256" key="1">
    <source>
        <dbReference type="ARBA" id="ARBA00006700"/>
    </source>
</evidence>
<dbReference type="InterPro" id="IPR013025">
    <property type="entry name" value="Ribosomal_uL23-like"/>
</dbReference>
<dbReference type="FunFam" id="3.30.70.330:FF:000532">
    <property type="entry name" value="50S ribosomal protein L23"/>
    <property type="match status" value="1"/>
</dbReference>
<dbReference type="PANTHER" id="PTHR11620">
    <property type="entry name" value="60S RIBOSOMAL PROTEIN L23A"/>
    <property type="match status" value="1"/>
</dbReference>
<reference evidence="7" key="1">
    <citation type="submission" date="2015-07" db="EMBL/GenBank/DDBJ databases">
        <title>Transcriptome Assembly of Anthurium amnicola.</title>
        <authorList>
            <person name="Suzuki J."/>
        </authorList>
    </citation>
    <scope>NUCLEOTIDE SEQUENCE</scope>
</reference>
<dbReference type="HAMAP" id="MF_01369_A">
    <property type="entry name" value="Ribosomal_uL23_A"/>
    <property type="match status" value="1"/>
</dbReference>
<evidence type="ECO:0000256" key="2">
    <source>
        <dbReference type="ARBA" id="ARBA00022730"/>
    </source>
</evidence>